<dbReference type="EMBL" id="JYDO01000084">
    <property type="protein sequence ID" value="KRZ72067.1"/>
    <property type="molecule type" value="Genomic_DNA"/>
</dbReference>
<accession>A0A0V1MK91</accession>
<dbReference type="AlphaFoldDB" id="A0A0V1MK91"/>
<evidence type="ECO:0000313" key="1">
    <source>
        <dbReference type="EMBL" id="KRZ72067.1"/>
    </source>
</evidence>
<keyword evidence="2" id="KW-1185">Reference proteome</keyword>
<reference evidence="1 2" key="1">
    <citation type="submission" date="2015-01" db="EMBL/GenBank/DDBJ databases">
        <title>Evolution of Trichinella species and genotypes.</title>
        <authorList>
            <person name="Korhonen P.K."/>
            <person name="Edoardo P."/>
            <person name="Giuseppe L.R."/>
            <person name="Gasser R.B."/>
        </authorList>
    </citation>
    <scope>NUCLEOTIDE SEQUENCE [LARGE SCALE GENOMIC DNA]</scope>
    <source>
        <strain evidence="1">ISS1980</strain>
    </source>
</reference>
<dbReference type="Proteomes" id="UP000054843">
    <property type="component" value="Unassembled WGS sequence"/>
</dbReference>
<sequence length="44" mass="5166">MECNRRSHLKSDSANQCAILRRFALRQTLSWGKQTALIIIIMKY</sequence>
<proteinExistence type="predicted"/>
<name>A0A0V1MK91_9BILA</name>
<gene>
    <name evidence="1" type="ORF">T10_2973</name>
</gene>
<evidence type="ECO:0000313" key="2">
    <source>
        <dbReference type="Proteomes" id="UP000054843"/>
    </source>
</evidence>
<protein>
    <submittedName>
        <fullName evidence="1">Uncharacterized protein</fullName>
    </submittedName>
</protein>
<comment type="caution">
    <text evidence="1">The sequence shown here is derived from an EMBL/GenBank/DDBJ whole genome shotgun (WGS) entry which is preliminary data.</text>
</comment>
<organism evidence="1 2">
    <name type="scientific">Trichinella papuae</name>
    <dbReference type="NCBI Taxonomy" id="268474"/>
    <lineage>
        <taxon>Eukaryota</taxon>
        <taxon>Metazoa</taxon>
        <taxon>Ecdysozoa</taxon>
        <taxon>Nematoda</taxon>
        <taxon>Enoplea</taxon>
        <taxon>Dorylaimia</taxon>
        <taxon>Trichinellida</taxon>
        <taxon>Trichinellidae</taxon>
        <taxon>Trichinella</taxon>
    </lineage>
</organism>